<proteinExistence type="predicted"/>
<protein>
    <recommendedName>
        <fullName evidence="2">Hedgehog/Intein (Hint) domain-containing protein</fullName>
    </recommendedName>
</protein>
<name>A0A6P0C8F4_9RHOB</name>
<feature type="region of interest" description="Disordered" evidence="1">
    <location>
        <begin position="1"/>
        <end position="28"/>
    </location>
</feature>
<dbReference type="SUPFAM" id="SSF51294">
    <property type="entry name" value="Hedgehog/intein (Hint) domain"/>
    <property type="match status" value="2"/>
</dbReference>
<dbReference type="AlphaFoldDB" id="A0A6P0C8F4"/>
<reference evidence="3 4" key="1">
    <citation type="submission" date="2020-01" db="EMBL/GenBank/DDBJ databases">
        <title>Sulfitobacter sediminilitoris sp. nov., isolated from a tidal flat.</title>
        <authorList>
            <person name="Park S."/>
            <person name="Yoon J.-H."/>
        </authorList>
    </citation>
    <scope>NUCLEOTIDE SEQUENCE [LARGE SCALE GENOMIC DNA]</scope>
    <source>
        <strain evidence="3 4">JBTF-M27</strain>
    </source>
</reference>
<evidence type="ECO:0000256" key="1">
    <source>
        <dbReference type="SAM" id="MobiDB-lite"/>
    </source>
</evidence>
<evidence type="ECO:0000259" key="2">
    <source>
        <dbReference type="Pfam" id="PF13403"/>
    </source>
</evidence>
<sequence length="255" mass="27471">MGQRPTTPTANLRGYTPSAPSARGVNAAPQMPMRSYEVAALRADGSLYIGQDKAPAIPLFESAFSAFARGTLIATPQGDVAIEDLQPGDMVNTSTGEPARLIWIGSSSFVPADAGRRVPLIRIMPDTFGRGRPSSFLTLGPSARILHTPHRLRSEAGEQRLLTPVREFVDGVNVIEVVPPTPVRLFHFCLDRHATISAGGIEMETFHPGANATISVSHNLRDRFMGMFPRIGHMTDFGPLAHPRAAEARTNADAI</sequence>
<dbReference type="Pfam" id="PF13403">
    <property type="entry name" value="Hint_2"/>
    <property type="match status" value="1"/>
</dbReference>
<evidence type="ECO:0000313" key="3">
    <source>
        <dbReference type="EMBL" id="NEK22481.1"/>
    </source>
</evidence>
<dbReference type="InterPro" id="IPR028992">
    <property type="entry name" value="Hedgehog/Intein_dom"/>
</dbReference>
<organism evidence="3 4">
    <name type="scientific">Sulfitobacter sediminilitoris</name>
    <dbReference type="NCBI Taxonomy" id="2698830"/>
    <lineage>
        <taxon>Bacteria</taxon>
        <taxon>Pseudomonadati</taxon>
        <taxon>Pseudomonadota</taxon>
        <taxon>Alphaproteobacteria</taxon>
        <taxon>Rhodobacterales</taxon>
        <taxon>Roseobacteraceae</taxon>
        <taxon>Sulfitobacter</taxon>
    </lineage>
</organism>
<feature type="compositionally biased region" description="Polar residues" evidence="1">
    <location>
        <begin position="1"/>
        <end position="10"/>
    </location>
</feature>
<gene>
    <name evidence="3" type="ORF">GV827_08710</name>
</gene>
<feature type="domain" description="Hedgehog/Intein (Hint)" evidence="2">
    <location>
        <begin position="66"/>
        <end position="209"/>
    </location>
</feature>
<keyword evidence="4" id="KW-1185">Reference proteome</keyword>
<comment type="caution">
    <text evidence="3">The sequence shown here is derived from an EMBL/GenBank/DDBJ whole genome shotgun (WGS) entry which is preliminary data.</text>
</comment>
<dbReference type="Proteomes" id="UP000468591">
    <property type="component" value="Unassembled WGS sequence"/>
</dbReference>
<evidence type="ECO:0000313" key="4">
    <source>
        <dbReference type="Proteomes" id="UP000468591"/>
    </source>
</evidence>
<dbReference type="InterPro" id="IPR036844">
    <property type="entry name" value="Hint_dom_sf"/>
</dbReference>
<dbReference type="EMBL" id="JAABNT010000004">
    <property type="protein sequence ID" value="NEK22481.1"/>
    <property type="molecule type" value="Genomic_DNA"/>
</dbReference>
<accession>A0A6P0C8F4</accession>